<feature type="region of interest" description="Disordered" evidence="1">
    <location>
        <begin position="1"/>
        <end position="80"/>
    </location>
</feature>
<proteinExistence type="predicted"/>
<dbReference type="AlphaFoldDB" id="A0AA39PGZ1"/>
<evidence type="ECO:0000256" key="1">
    <source>
        <dbReference type="SAM" id="MobiDB-lite"/>
    </source>
</evidence>
<evidence type="ECO:0000313" key="2">
    <source>
        <dbReference type="EMBL" id="KAK0484090.1"/>
    </source>
</evidence>
<protein>
    <submittedName>
        <fullName evidence="2">Uncharacterized protein</fullName>
    </submittedName>
</protein>
<feature type="compositionally biased region" description="Polar residues" evidence="1">
    <location>
        <begin position="1"/>
        <end position="12"/>
    </location>
</feature>
<dbReference type="EMBL" id="JAUEPU010000059">
    <property type="protein sequence ID" value="KAK0484090.1"/>
    <property type="molecule type" value="Genomic_DNA"/>
</dbReference>
<dbReference type="Proteomes" id="UP001175228">
    <property type="component" value="Unassembled WGS sequence"/>
</dbReference>
<accession>A0AA39PGZ1</accession>
<sequence>MSTTTSKNNVASTRGRGKGNRKHSSTRPPKDKIVAGHPTVGGKQPRSLMPSAEDPQNVAAKELGDLLNAQGNKPTDSSDIHHSALEERFVSDKDFDELMGSDAVGSKSNETNTSDQVEPDANTDVPAGTDNVSNAEDEIGEPVKLTITQCRKMKKQNTATAKHANDAHIKAAKHTLMIAEKPAMKVIMVEAPTKTQRKIQSQAAKRKHEIADQINNSLHIVYLVAKGGKHPIDEVGDTVPKCNAMLCCKEISAKKKNEIVYMHNAIEGWKKVKRQPGQTANQAGQSSQFTEHTSIKNLYYHWQCVPPNTRVHLQTVQVEKHASITDEVFDGIVKEIQLATEVLREAHITKRNHLSGEEGKGQGQA</sequence>
<keyword evidence="3" id="KW-1185">Reference proteome</keyword>
<gene>
    <name evidence="2" type="ORF">EDD18DRAFT_1112142</name>
</gene>
<organism evidence="2 3">
    <name type="scientific">Armillaria luteobubalina</name>
    <dbReference type="NCBI Taxonomy" id="153913"/>
    <lineage>
        <taxon>Eukaryota</taxon>
        <taxon>Fungi</taxon>
        <taxon>Dikarya</taxon>
        <taxon>Basidiomycota</taxon>
        <taxon>Agaricomycotina</taxon>
        <taxon>Agaricomycetes</taxon>
        <taxon>Agaricomycetidae</taxon>
        <taxon>Agaricales</taxon>
        <taxon>Marasmiineae</taxon>
        <taxon>Physalacriaceae</taxon>
        <taxon>Armillaria</taxon>
    </lineage>
</organism>
<feature type="compositionally biased region" description="Basic residues" evidence="1">
    <location>
        <begin position="15"/>
        <end position="25"/>
    </location>
</feature>
<name>A0AA39PGZ1_9AGAR</name>
<feature type="compositionally biased region" description="Polar residues" evidence="1">
    <location>
        <begin position="106"/>
        <end position="116"/>
    </location>
</feature>
<feature type="region of interest" description="Disordered" evidence="1">
    <location>
        <begin position="99"/>
        <end position="135"/>
    </location>
</feature>
<evidence type="ECO:0000313" key="3">
    <source>
        <dbReference type="Proteomes" id="UP001175228"/>
    </source>
</evidence>
<reference evidence="2" key="1">
    <citation type="submission" date="2023-06" db="EMBL/GenBank/DDBJ databases">
        <authorList>
            <consortium name="Lawrence Berkeley National Laboratory"/>
            <person name="Ahrendt S."/>
            <person name="Sahu N."/>
            <person name="Indic B."/>
            <person name="Wong-Bajracharya J."/>
            <person name="Merenyi Z."/>
            <person name="Ke H.-M."/>
            <person name="Monk M."/>
            <person name="Kocsube S."/>
            <person name="Drula E."/>
            <person name="Lipzen A."/>
            <person name="Balint B."/>
            <person name="Henrissat B."/>
            <person name="Andreopoulos B."/>
            <person name="Martin F.M."/>
            <person name="Harder C.B."/>
            <person name="Rigling D."/>
            <person name="Ford K.L."/>
            <person name="Foster G.D."/>
            <person name="Pangilinan J."/>
            <person name="Papanicolaou A."/>
            <person name="Barry K."/>
            <person name="LaButti K."/>
            <person name="Viragh M."/>
            <person name="Koriabine M."/>
            <person name="Yan M."/>
            <person name="Riley R."/>
            <person name="Champramary S."/>
            <person name="Plett K.L."/>
            <person name="Tsai I.J."/>
            <person name="Slot J."/>
            <person name="Sipos G."/>
            <person name="Plett J."/>
            <person name="Nagy L.G."/>
            <person name="Grigoriev I.V."/>
        </authorList>
    </citation>
    <scope>NUCLEOTIDE SEQUENCE</scope>
    <source>
        <strain evidence="2">HWK02</strain>
    </source>
</reference>
<comment type="caution">
    <text evidence="2">The sequence shown here is derived from an EMBL/GenBank/DDBJ whole genome shotgun (WGS) entry which is preliminary data.</text>
</comment>